<evidence type="ECO:0000313" key="2">
    <source>
        <dbReference type="Proteomes" id="UP001472866"/>
    </source>
</evidence>
<accession>A0AAX4P281</accession>
<gene>
    <name evidence="1" type="ORF">HKI87_02g15150</name>
</gene>
<reference evidence="1 2" key="1">
    <citation type="submission" date="2024-03" db="EMBL/GenBank/DDBJ databases">
        <title>Complete genome sequence of the green alga Chloropicon roscoffensis RCC1871.</title>
        <authorList>
            <person name="Lemieux C."/>
            <person name="Pombert J.-F."/>
            <person name="Otis C."/>
            <person name="Turmel M."/>
        </authorList>
    </citation>
    <scope>NUCLEOTIDE SEQUENCE [LARGE SCALE GENOMIC DNA]</scope>
    <source>
        <strain evidence="1 2">RCC1871</strain>
    </source>
</reference>
<evidence type="ECO:0000313" key="1">
    <source>
        <dbReference type="EMBL" id="WZN59987.1"/>
    </source>
</evidence>
<name>A0AAX4P281_9CHLO</name>
<protein>
    <submittedName>
        <fullName evidence="1">Uncharacterized protein</fullName>
    </submittedName>
</protein>
<dbReference type="Proteomes" id="UP001472866">
    <property type="component" value="Chromosome 02"/>
</dbReference>
<organism evidence="1 2">
    <name type="scientific">Chloropicon roscoffensis</name>
    <dbReference type="NCBI Taxonomy" id="1461544"/>
    <lineage>
        <taxon>Eukaryota</taxon>
        <taxon>Viridiplantae</taxon>
        <taxon>Chlorophyta</taxon>
        <taxon>Chloropicophyceae</taxon>
        <taxon>Chloropicales</taxon>
        <taxon>Chloropicaceae</taxon>
        <taxon>Chloropicon</taxon>
    </lineage>
</organism>
<keyword evidence="2" id="KW-1185">Reference proteome</keyword>
<dbReference type="EMBL" id="CP151502">
    <property type="protein sequence ID" value="WZN59987.1"/>
    <property type="molecule type" value="Genomic_DNA"/>
</dbReference>
<dbReference type="AlphaFoldDB" id="A0AAX4P281"/>
<sequence>MEAPATIEEAKKAWSDFIAEAEKKKKGGVKKGSKKRARGVSRAIESESGEVLYPCSACNKNRPREAFHKDKAGLDGIRYVCIACCSEQGKCERETPRGIIGTLCRNAISNSKARAKQEGKEKMREQCEIPGTIEEQIPWIKNKAAISIERRNESIGYTDDNTRLIIRDFQCGTTPGQGDAGVVQGTGTAAQWTPQKFALVREIRQSKEVHTLPVDLWERASQPQAPGSGSSLEEDALRQRLTWAIRNARGHTKRLNRTATNKLCPVTIDTAFLVKRFKEQGGRCQYTGVPLKVNGDFKFSVERYDNAVGYRPGNVCLVIMEVNTACAKWSKAKADMYWGP</sequence>
<proteinExistence type="predicted"/>